<dbReference type="InterPro" id="IPR058725">
    <property type="entry name" value="YczF"/>
</dbReference>
<gene>
    <name evidence="2" type="ORF">ACFFHM_12355</name>
</gene>
<sequence length="79" mass="9046">MRVLVVFIAIFFVSISMLIVADLLAGMTFREAITILHKSFYVLTIAELLIMATAFTIPFIIPVLTFIRQKRKGNKRESR</sequence>
<accession>A0ABV6KHF6</accession>
<dbReference type="RefSeq" id="WP_335958515.1">
    <property type="nucleotide sequence ID" value="NZ_JAXBLX010000002.1"/>
</dbReference>
<keyword evidence="3" id="KW-1185">Reference proteome</keyword>
<protein>
    <submittedName>
        <fullName evidence="2">Uncharacterized protein</fullName>
    </submittedName>
</protein>
<keyword evidence="1" id="KW-0812">Transmembrane</keyword>
<organism evidence="2 3">
    <name type="scientific">Halalkalibacter kiskunsagensis</name>
    <dbReference type="NCBI Taxonomy" id="1548599"/>
    <lineage>
        <taxon>Bacteria</taxon>
        <taxon>Bacillati</taxon>
        <taxon>Bacillota</taxon>
        <taxon>Bacilli</taxon>
        <taxon>Bacillales</taxon>
        <taxon>Bacillaceae</taxon>
        <taxon>Halalkalibacter</taxon>
    </lineage>
</organism>
<dbReference type="Proteomes" id="UP001589838">
    <property type="component" value="Unassembled WGS sequence"/>
</dbReference>
<evidence type="ECO:0000313" key="2">
    <source>
        <dbReference type="EMBL" id="MFC0471256.1"/>
    </source>
</evidence>
<name>A0ABV6KHF6_9BACI</name>
<reference evidence="2 3" key="1">
    <citation type="submission" date="2024-09" db="EMBL/GenBank/DDBJ databases">
        <authorList>
            <person name="Sun Q."/>
            <person name="Mori K."/>
        </authorList>
    </citation>
    <scope>NUCLEOTIDE SEQUENCE [LARGE SCALE GENOMIC DNA]</scope>
    <source>
        <strain evidence="2 3">NCAIM B.02610</strain>
    </source>
</reference>
<keyword evidence="1" id="KW-1133">Transmembrane helix</keyword>
<evidence type="ECO:0000313" key="3">
    <source>
        <dbReference type="Proteomes" id="UP001589838"/>
    </source>
</evidence>
<evidence type="ECO:0000256" key="1">
    <source>
        <dbReference type="SAM" id="Phobius"/>
    </source>
</evidence>
<keyword evidence="1" id="KW-0472">Membrane</keyword>
<dbReference type="EMBL" id="JBHLUX010000030">
    <property type="protein sequence ID" value="MFC0471256.1"/>
    <property type="molecule type" value="Genomic_DNA"/>
</dbReference>
<comment type="caution">
    <text evidence="2">The sequence shown here is derived from an EMBL/GenBank/DDBJ whole genome shotgun (WGS) entry which is preliminary data.</text>
</comment>
<proteinExistence type="predicted"/>
<dbReference type="Pfam" id="PF26310">
    <property type="entry name" value="YczF"/>
    <property type="match status" value="1"/>
</dbReference>
<feature type="transmembrane region" description="Helical" evidence="1">
    <location>
        <begin position="40"/>
        <end position="67"/>
    </location>
</feature>